<gene>
    <name evidence="7" type="ORF">CVLEPA_LOCUS18307</name>
</gene>
<feature type="domain" description="Cyclin-like" evidence="5">
    <location>
        <begin position="63"/>
        <end position="147"/>
    </location>
</feature>
<dbReference type="InterPro" id="IPR006671">
    <property type="entry name" value="Cyclin_N"/>
</dbReference>
<dbReference type="PANTHER" id="PTHR10177">
    <property type="entry name" value="CYCLINS"/>
    <property type="match status" value="1"/>
</dbReference>
<keyword evidence="8" id="KW-1185">Reference proteome</keyword>
<reference evidence="7 8" key="1">
    <citation type="submission" date="2024-02" db="EMBL/GenBank/DDBJ databases">
        <authorList>
            <person name="Daric V."/>
            <person name="Darras S."/>
        </authorList>
    </citation>
    <scope>NUCLEOTIDE SEQUENCE [LARGE SCALE GENOMIC DNA]</scope>
</reference>
<evidence type="ECO:0000313" key="7">
    <source>
        <dbReference type="EMBL" id="CAK8686365.1"/>
    </source>
</evidence>
<evidence type="ECO:0000259" key="5">
    <source>
        <dbReference type="SMART" id="SM00385"/>
    </source>
</evidence>
<dbReference type="SUPFAM" id="SSF47954">
    <property type="entry name" value="Cyclin-like"/>
    <property type="match status" value="1"/>
</dbReference>
<dbReference type="Gene3D" id="1.10.472.10">
    <property type="entry name" value="Cyclin-like"/>
    <property type="match status" value="2"/>
</dbReference>
<name>A0ABP0G491_CLALP</name>
<dbReference type="InterPro" id="IPR039361">
    <property type="entry name" value="Cyclin"/>
</dbReference>
<dbReference type="Proteomes" id="UP001642483">
    <property type="component" value="Unassembled WGS sequence"/>
</dbReference>
<protein>
    <recommendedName>
        <fullName evidence="9">Cyclin N-terminal domain-containing protein</fullName>
    </recommendedName>
</protein>
<dbReference type="Pfam" id="PF00134">
    <property type="entry name" value="Cyclin_N"/>
    <property type="match status" value="1"/>
</dbReference>
<evidence type="ECO:0000259" key="6">
    <source>
        <dbReference type="SMART" id="SM01332"/>
    </source>
</evidence>
<evidence type="ECO:0008006" key="9">
    <source>
        <dbReference type="Google" id="ProtNLM"/>
    </source>
</evidence>
<proteinExistence type="inferred from homology"/>
<comment type="similarity">
    <text evidence="4">Belongs to the cyclin family.</text>
</comment>
<dbReference type="SMART" id="SM00385">
    <property type="entry name" value="CYCLIN"/>
    <property type="match status" value="1"/>
</dbReference>
<comment type="caution">
    <text evidence="7">The sequence shown here is derived from an EMBL/GenBank/DDBJ whole genome shotgun (WGS) entry which is preliminary data.</text>
</comment>
<accession>A0ABP0G491</accession>
<keyword evidence="2 4" id="KW-0195">Cyclin</keyword>
<dbReference type="InterPro" id="IPR036915">
    <property type="entry name" value="Cyclin-like_sf"/>
</dbReference>
<evidence type="ECO:0000256" key="4">
    <source>
        <dbReference type="RuleBase" id="RU000383"/>
    </source>
</evidence>
<feature type="domain" description="Cyclin C-terminal" evidence="6">
    <location>
        <begin position="156"/>
        <end position="276"/>
    </location>
</feature>
<evidence type="ECO:0000313" key="8">
    <source>
        <dbReference type="Proteomes" id="UP001642483"/>
    </source>
</evidence>
<dbReference type="EMBL" id="CAWYQH010000102">
    <property type="protein sequence ID" value="CAK8686365.1"/>
    <property type="molecule type" value="Genomic_DNA"/>
</dbReference>
<evidence type="ECO:0000256" key="2">
    <source>
        <dbReference type="ARBA" id="ARBA00023127"/>
    </source>
</evidence>
<keyword evidence="3" id="KW-0131">Cell cycle</keyword>
<dbReference type="Pfam" id="PF02984">
    <property type="entry name" value="Cyclin_C"/>
    <property type="match status" value="1"/>
</dbReference>
<dbReference type="InterPro" id="IPR013763">
    <property type="entry name" value="Cyclin-like_dom"/>
</dbReference>
<dbReference type="PROSITE" id="PS00292">
    <property type="entry name" value="CYCLINS"/>
    <property type="match status" value="1"/>
</dbReference>
<dbReference type="InterPro" id="IPR004367">
    <property type="entry name" value="Cyclin_C-dom"/>
</dbReference>
<organism evidence="7 8">
    <name type="scientific">Clavelina lepadiformis</name>
    <name type="common">Light-bulb sea squirt</name>
    <name type="synonym">Ascidia lepadiformis</name>
    <dbReference type="NCBI Taxonomy" id="159417"/>
    <lineage>
        <taxon>Eukaryota</taxon>
        <taxon>Metazoa</taxon>
        <taxon>Chordata</taxon>
        <taxon>Tunicata</taxon>
        <taxon>Ascidiacea</taxon>
        <taxon>Aplousobranchia</taxon>
        <taxon>Clavelinidae</taxon>
        <taxon>Clavelina</taxon>
    </lineage>
</organism>
<evidence type="ECO:0000256" key="3">
    <source>
        <dbReference type="ARBA" id="ARBA00023306"/>
    </source>
</evidence>
<evidence type="ECO:0000256" key="1">
    <source>
        <dbReference type="ARBA" id="ARBA00022618"/>
    </source>
</evidence>
<sequence>MSLACSEICTEQRVIHARNDPAMYDQRVLRNMLELEERYLIRKSYFDCVQRDVQPFMRKIVSTWMMQVCEEQRCEKDVFPLAMNYLDRYLSVCPVSRTQLQPLGSACMLLASKVKETLPLTTEKLVIYTDYSVRQDELLEFELLLLMQFKWDVLAITPIDFVDQLLFHLHLDPVSAASGRDRAIEYIHCCCTDDSLMSSPPSMIAACCVVAAASGFALTPGAWFSRSQLLAGLQEATGVDSDILHQCFEQVDALLRSFHSQSSPHAHKHGSQDECGCDMDAGRKCRKVDDTPTDVDLVF</sequence>
<keyword evidence="1" id="KW-0132">Cell division</keyword>
<dbReference type="SMART" id="SM01332">
    <property type="entry name" value="Cyclin_C"/>
    <property type="match status" value="1"/>
</dbReference>
<dbReference type="InterPro" id="IPR048258">
    <property type="entry name" value="Cyclins_cyclin-box"/>
</dbReference>